<evidence type="ECO:0000256" key="2">
    <source>
        <dbReference type="ARBA" id="ARBA00009347"/>
    </source>
</evidence>
<dbReference type="InterPro" id="IPR009075">
    <property type="entry name" value="AcylCo_DH/oxidase_C"/>
</dbReference>
<keyword evidence="3" id="KW-0285">Flavoprotein</keyword>
<evidence type="ECO:0000259" key="7">
    <source>
        <dbReference type="Pfam" id="PF02770"/>
    </source>
</evidence>
<name>A0ABU9C3J7_9BURK</name>
<comment type="cofactor">
    <cofactor evidence="1">
        <name>FAD</name>
        <dbReference type="ChEBI" id="CHEBI:57692"/>
    </cofactor>
</comment>
<dbReference type="InterPro" id="IPR036250">
    <property type="entry name" value="AcylCo_DH-like_C"/>
</dbReference>
<evidence type="ECO:0000256" key="3">
    <source>
        <dbReference type="ARBA" id="ARBA00022630"/>
    </source>
</evidence>
<feature type="domain" description="Acyl-CoA dehydrogenase/oxidase C-terminal" evidence="6">
    <location>
        <begin position="289"/>
        <end position="457"/>
    </location>
</feature>
<dbReference type="Pfam" id="PF02770">
    <property type="entry name" value="Acyl-CoA_dh_M"/>
    <property type="match status" value="1"/>
</dbReference>
<protein>
    <submittedName>
        <fullName evidence="10">Acyl-CoA dehydrogenase family protein</fullName>
    </submittedName>
</protein>
<dbReference type="Pfam" id="PF12806">
    <property type="entry name" value="Acyl-CoA_dh_C"/>
    <property type="match status" value="1"/>
</dbReference>
<dbReference type="InterPro" id="IPR052166">
    <property type="entry name" value="Diverse_Acyl-CoA_DH"/>
</dbReference>
<dbReference type="InterPro" id="IPR009100">
    <property type="entry name" value="AcylCoA_DH/oxidase_NM_dom_sf"/>
</dbReference>
<evidence type="ECO:0000259" key="9">
    <source>
        <dbReference type="Pfam" id="PF12806"/>
    </source>
</evidence>
<dbReference type="Gene3D" id="2.40.110.10">
    <property type="entry name" value="Butyryl-CoA Dehydrogenase, subunit A, domain 2"/>
    <property type="match status" value="1"/>
</dbReference>
<dbReference type="EMBL" id="JBBUTI010000001">
    <property type="protein sequence ID" value="MEK8045197.1"/>
    <property type="molecule type" value="Genomic_DNA"/>
</dbReference>
<comment type="caution">
    <text evidence="10">The sequence shown here is derived from an EMBL/GenBank/DDBJ whole genome shotgun (WGS) entry which is preliminary data.</text>
</comment>
<dbReference type="Gene3D" id="1.10.540.10">
    <property type="entry name" value="Acyl-CoA dehydrogenase/oxidase, N-terminal domain"/>
    <property type="match status" value="1"/>
</dbReference>
<dbReference type="Gene3D" id="1.20.140.10">
    <property type="entry name" value="Butyryl-CoA Dehydrogenase, subunit A, domain 3"/>
    <property type="match status" value="1"/>
</dbReference>
<dbReference type="Proteomes" id="UP001379945">
    <property type="component" value="Unassembled WGS sequence"/>
</dbReference>
<evidence type="ECO:0000256" key="1">
    <source>
        <dbReference type="ARBA" id="ARBA00001974"/>
    </source>
</evidence>
<comment type="similarity">
    <text evidence="2">Belongs to the acyl-CoA dehydrogenase family.</text>
</comment>
<reference evidence="10 11" key="1">
    <citation type="submission" date="2024-04" db="EMBL/GenBank/DDBJ databases">
        <title>Novel species of the genus Ideonella isolated from streams.</title>
        <authorList>
            <person name="Lu H."/>
        </authorList>
    </citation>
    <scope>NUCLEOTIDE SEQUENCE [LARGE SCALE GENOMIC DNA]</scope>
    <source>
        <strain evidence="10 11">LYT19W</strain>
    </source>
</reference>
<evidence type="ECO:0000256" key="4">
    <source>
        <dbReference type="ARBA" id="ARBA00022827"/>
    </source>
</evidence>
<dbReference type="InterPro" id="IPR006091">
    <property type="entry name" value="Acyl-CoA_Oxase/DH_mid-dom"/>
</dbReference>
<dbReference type="PANTHER" id="PTHR42803:SF1">
    <property type="entry name" value="BROAD-SPECIFICITY LINEAR ACYL-COA DEHYDROGENASE FADE5"/>
    <property type="match status" value="1"/>
</dbReference>
<evidence type="ECO:0000259" key="6">
    <source>
        <dbReference type="Pfam" id="PF00441"/>
    </source>
</evidence>
<evidence type="ECO:0000313" key="10">
    <source>
        <dbReference type="EMBL" id="MEK8045197.1"/>
    </source>
</evidence>
<gene>
    <name evidence="10" type="ORF">AACH00_02410</name>
</gene>
<keyword evidence="4" id="KW-0274">FAD</keyword>
<dbReference type="RefSeq" id="WP_341397341.1">
    <property type="nucleotide sequence ID" value="NZ_JBBUTI010000001.1"/>
</dbReference>
<evidence type="ECO:0000259" key="8">
    <source>
        <dbReference type="Pfam" id="PF02771"/>
    </source>
</evidence>
<dbReference type="SUPFAM" id="SSF47203">
    <property type="entry name" value="Acyl-CoA dehydrogenase C-terminal domain-like"/>
    <property type="match status" value="1"/>
</dbReference>
<feature type="domain" description="Acetyl-CoA dehydrogenase-like C-terminal" evidence="9">
    <location>
        <begin position="491"/>
        <end position="586"/>
    </location>
</feature>
<feature type="domain" description="Acyl-CoA oxidase/dehydrogenase middle" evidence="7">
    <location>
        <begin position="163"/>
        <end position="277"/>
    </location>
</feature>
<dbReference type="Pfam" id="PF02771">
    <property type="entry name" value="Acyl-CoA_dh_N"/>
    <property type="match status" value="1"/>
</dbReference>
<dbReference type="Pfam" id="PF00441">
    <property type="entry name" value="Acyl-CoA_dh_1"/>
    <property type="match status" value="1"/>
</dbReference>
<dbReference type="InterPro" id="IPR013786">
    <property type="entry name" value="AcylCoA_DH/ox_N"/>
</dbReference>
<sequence>MWHYSPPLRDWRFVIDDVLQAPAAWAAMPALAHCDADTAALVLAEAGKFTAEVLAPLNGPGDVQGCQWTAGEVRTPDGYAQAYQAFVDGGWPALAAPEDAGGQGLPHLLNAALNEMLASANHGWTMYPGLLQGAMDCLYAHATGTLRERYLPKVVSGEWLSTMCLTEPQAGSDLGLIRTRAVPLPGTAGSAEPAYALSGTKIFISGGEHDLTPNIVHLVLARLDNPAHGPAPVGTRGLTLFVCPKLLPDGSRNGVHCDGIEHKMGIKGSATCVMRFDGATGWMLGEPHRGLAAMFLMMNSARLHVGLQGLGHLEVATQNALRYAQERLQSRAPARPAEVPAAGVDPVSFHPAVRRTLWRLKARTEAGRVLAAWAAQALDEQHGHTDAAVRDEAGHRAALLTPIIKALLTDLGHHGADEALGVWGGHGYLRDWGIEQVVRDSRVSMIYEGTNQIQAQDLLLRKVLVDGGVRLASLLAWASAQCEGSVHAPAARSSLQLVGEAATQLKADAANDGELPFRAADAWLMALGEALLACAWARMDAVASQVLAAGEGNASLLQAKQATARFQFTHLAGEVPRWLSEVAAARHAIEFLPDAVAG</sequence>
<dbReference type="SUPFAM" id="SSF56645">
    <property type="entry name" value="Acyl-CoA dehydrogenase NM domain-like"/>
    <property type="match status" value="1"/>
</dbReference>
<dbReference type="InterPro" id="IPR046373">
    <property type="entry name" value="Acyl-CoA_Oxase/DH_mid-dom_sf"/>
</dbReference>
<accession>A0ABU9C3J7</accession>
<keyword evidence="11" id="KW-1185">Reference proteome</keyword>
<proteinExistence type="inferred from homology"/>
<dbReference type="InterPro" id="IPR037069">
    <property type="entry name" value="AcylCoA_DH/ox_N_sf"/>
</dbReference>
<dbReference type="PANTHER" id="PTHR42803">
    <property type="entry name" value="ACYL-COA DEHYDROGENASE"/>
    <property type="match status" value="1"/>
</dbReference>
<keyword evidence="5" id="KW-0560">Oxidoreductase</keyword>
<dbReference type="InterPro" id="IPR025878">
    <property type="entry name" value="Acyl-CoA_dh-like_C_dom"/>
</dbReference>
<evidence type="ECO:0000313" key="11">
    <source>
        <dbReference type="Proteomes" id="UP001379945"/>
    </source>
</evidence>
<evidence type="ECO:0000256" key="5">
    <source>
        <dbReference type="ARBA" id="ARBA00023002"/>
    </source>
</evidence>
<feature type="domain" description="Acyl-CoA dehydrogenase/oxidase N-terminal" evidence="8">
    <location>
        <begin position="80"/>
        <end position="158"/>
    </location>
</feature>
<organism evidence="10 11">
    <name type="scientific">Ideonella margarita</name>
    <dbReference type="NCBI Taxonomy" id="2984191"/>
    <lineage>
        <taxon>Bacteria</taxon>
        <taxon>Pseudomonadati</taxon>
        <taxon>Pseudomonadota</taxon>
        <taxon>Betaproteobacteria</taxon>
        <taxon>Burkholderiales</taxon>
        <taxon>Sphaerotilaceae</taxon>
        <taxon>Ideonella</taxon>
    </lineage>
</organism>